<feature type="non-terminal residue" evidence="1">
    <location>
        <position position="71"/>
    </location>
</feature>
<dbReference type="EMBL" id="KK785421">
    <property type="protein sequence ID" value="KDO42930.1"/>
    <property type="molecule type" value="Genomic_DNA"/>
</dbReference>
<protein>
    <submittedName>
        <fullName evidence="1">Uncharacterized protein</fullName>
    </submittedName>
</protein>
<dbReference type="Proteomes" id="UP000027120">
    <property type="component" value="Unassembled WGS sequence"/>
</dbReference>
<proteinExistence type="predicted"/>
<dbReference type="PaxDb" id="2711-XP_006478291.1"/>
<sequence>MACVSSSSFLLLKQPTFSPRSKTSHHFSTRRRVVVVRAEAMSTTTIEKLGVKIERNPPESKLTELGVRQWP</sequence>
<gene>
    <name evidence="1" type="ORF">CISIN_1g0311092mg</name>
</gene>
<name>A0A067DMW9_CITSI</name>
<dbReference type="AlphaFoldDB" id="A0A067DMW9"/>
<evidence type="ECO:0000313" key="2">
    <source>
        <dbReference type="Proteomes" id="UP000027120"/>
    </source>
</evidence>
<reference evidence="1 2" key="1">
    <citation type="submission" date="2014-04" db="EMBL/GenBank/DDBJ databases">
        <authorList>
            <consortium name="International Citrus Genome Consortium"/>
            <person name="Gmitter F."/>
            <person name="Chen C."/>
            <person name="Farmerie W."/>
            <person name="Harkins T."/>
            <person name="Desany B."/>
            <person name="Mohiuddin M."/>
            <person name="Kodira C."/>
            <person name="Borodovsky M."/>
            <person name="Lomsadze A."/>
            <person name="Burns P."/>
            <person name="Jenkins J."/>
            <person name="Prochnik S."/>
            <person name="Shu S."/>
            <person name="Chapman J."/>
            <person name="Pitluck S."/>
            <person name="Schmutz J."/>
            <person name="Rokhsar D."/>
        </authorList>
    </citation>
    <scope>NUCLEOTIDE SEQUENCE</scope>
</reference>
<keyword evidence="2" id="KW-1185">Reference proteome</keyword>
<accession>A0A067DMW9</accession>
<organism evidence="1 2">
    <name type="scientific">Citrus sinensis</name>
    <name type="common">Sweet orange</name>
    <name type="synonym">Citrus aurantium var. sinensis</name>
    <dbReference type="NCBI Taxonomy" id="2711"/>
    <lineage>
        <taxon>Eukaryota</taxon>
        <taxon>Viridiplantae</taxon>
        <taxon>Streptophyta</taxon>
        <taxon>Embryophyta</taxon>
        <taxon>Tracheophyta</taxon>
        <taxon>Spermatophyta</taxon>
        <taxon>Magnoliopsida</taxon>
        <taxon>eudicotyledons</taxon>
        <taxon>Gunneridae</taxon>
        <taxon>Pentapetalae</taxon>
        <taxon>rosids</taxon>
        <taxon>malvids</taxon>
        <taxon>Sapindales</taxon>
        <taxon>Rutaceae</taxon>
        <taxon>Aurantioideae</taxon>
        <taxon>Citrus</taxon>
    </lineage>
</organism>
<evidence type="ECO:0000313" key="1">
    <source>
        <dbReference type="EMBL" id="KDO42930.1"/>
    </source>
</evidence>
<dbReference type="STRING" id="2711.A0A067DMW9"/>